<evidence type="ECO:0000313" key="3">
    <source>
        <dbReference type="Proteomes" id="UP001165121"/>
    </source>
</evidence>
<reference evidence="2" key="1">
    <citation type="submission" date="2023-04" db="EMBL/GenBank/DDBJ databases">
        <title>Phytophthora fragariaefolia NBRC 109709.</title>
        <authorList>
            <person name="Ichikawa N."/>
            <person name="Sato H."/>
            <person name="Tonouchi N."/>
        </authorList>
    </citation>
    <scope>NUCLEOTIDE SEQUENCE</scope>
    <source>
        <strain evidence="2">NBRC 109709</strain>
    </source>
</reference>
<dbReference type="EMBL" id="BSXT01001277">
    <property type="protein sequence ID" value="GMF40710.1"/>
    <property type="molecule type" value="Genomic_DNA"/>
</dbReference>
<sequence>MITRGASDPVIALSSPSSRAAVAPSDSEASAAPTAAAVVVDVTGGVESWTTTSARRTPEPTPLAPSKRPPAKTVIAAAVPEKGKGKKRLTRRPAAGSAAAKKGSTGGGHDSDSSLEDKPALPPVKKPRKTPTAAKAPAAKGTSAKAPSEKVPAQAKTVTSGTNQPPVRASRSDGGFNLDSFMASFDPGLGSGATAPRPAVTTAATSQTREEQRAPSGGEMAAQMRELLLEVQQLRTMVASQATIQVPASVTLPDAPARLTPTEPNATGELPPARSVT</sequence>
<feature type="compositionally biased region" description="Low complexity" evidence="1">
    <location>
        <begin position="94"/>
        <end position="103"/>
    </location>
</feature>
<dbReference type="Proteomes" id="UP001165121">
    <property type="component" value="Unassembled WGS sequence"/>
</dbReference>
<dbReference type="AlphaFoldDB" id="A0A9W7CVY1"/>
<keyword evidence="3" id="KW-1185">Reference proteome</keyword>
<dbReference type="OrthoDB" id="10579767at2759"/>
<feature type="compositionally biased region" description="Basic and acidic residues" evidence="1">
    <location>
        <begin position="109"/>
        <end position="119"/>
    </location>
</feature>
<comment type="caution">
    <text evidence="2">The sequence shown here is derived from an EMBL/GenBank/DDBJ whole genome shotgun (WGS) entry which is preliminary data.</text>
</comment>
<accession>A0A9W7CVY1</accession>
<feature type="region of interest" description="Disordered" evidence="1">
    <location>
        <begin position="46"/>
        <end position="219"/>
    </location>
</feature>
<feature type="compositionally biased region" description="Polar residues" evidence="1">
    <location>
        <begin position="156"/>
        <end position="165"/>
    </location>
</feature>
<evidence type="ECO:0000313" key="2">
    <source>
        <dbReference type="EMBL" id="GMF40710.1"/>
    </source>
</evidence>
<feature type="compositionally biased region" description="Low complexity" evidence="1">
    <location>
        <begin position="12"/>
        <end position="34"/>
    </location>
</feature>
<feature type="region of interest" description="Disordered" evidence="1">
    <location>
        <begin position="249"/>
        <end position="277"/>
    </location>
</feature>
<proteinExistence type="predicted"/>
<protein>
    <submittedName>
        <fullName evidence="2">Unnamed protein product</fullName>
    </submittedName>
</protein>
<feature type="compositionally biased region" description="Low complexity" evidence="1">
    <location>
        <begin position="130"/>
        <end position="146"/>
    </location>
</feature>
<gene>
    <name evidence="2" type="ORF">Pfra01_001259700</name>
</gene>
<organism evidence="2 3">
    <name type="scientific">Phytophthora fragariaefolia</name>
    <dbReference type="NCBI Taxonomy" id="1490495"/>
    <lineage>
        <taxon>Eukaryota</taxon>
        <taxon>Sar</taxon>
        <taxon>Stramenopiles</taxon>
        <taxon>Oomycota</taxon>
        <taxon>Peronosporomycetes</taxon>
        <taxon>Peronosporales</taxon>
        <taxon>Peronosporaceae</taxon>
        <taxon>Phytophthora</taxon>
    </lineage>
</organism>
<name>A0A9W7CVY1_9STRA</name>
<feature type="region of interest" description="Disordered" evidence="1">
    <location>
        <begin position="1"/>
        <end position="34"/>
    </location>
</feature>
<evidence type="ECO:0000256" key="1">
    <source>
        <dbReference type="SAM" id="MobiDB-lite"/>
    </source>
</evidence>
<feature type="compositionally biased region" description="Low complexity" evidence="1">
    <location>
        <begin position="193"/>
        <end position="205"/>
    </location>
</feature>